<evidence type="ECO:0000256" key="1">
    <source>
        <dbReference type="ARBA" id="ARBA00004651"/>
    </source>
</evidence>
<dbReference type="Pfam" id="PF00528">
    <property type="entry name" value="BPD_transp_1"/>
    <property type="match status" value="1"/>
</dbReference>
<comment type="similarity">
    <text evidence="7">Belongs to the binding-protein-dependent transport system permease family.</text>
</comment>
<keyword evidence="4 7" id="KW-0812">Transmembrane</keyword>
<feature type="transmembrane region" description="Helical" evidence="7">
    <location>
        <begin position="100"/>
        <end position="122"/>
    </location>
</feature>
<feature type="transmembrane region" description="Helical" evidence="7">
    <location>
        <begin position="134"/>
        <end position="158"/>
    </location>
</feature>
<dbReference type="PANTHER" id="PTHR43163:SF6">
    <property type="entry name" value="DIPEPTIDE TRANSPORT SYSTEM PERMEASE PROTEIN DPPB-RELATED"/>
    <property type="match status" value="1"/>
</dbReference>
<sequence>MIQYTLKRLLETIPIWVAITLIVFLLMNFIPGDPVMQLMDARSGAIDEQVVEQIREEWGLNDPLYMQYLNFLTNLVQGDLGTSFQSRMEVTSVLLERIPVTIQVTLLGLFFAIVIGVTAGIISAMKRGNWLDTFVSTFSIAGVSLPAFFLGLLLMYIFSVKLNWLPASGYKLGEVKFLILPAITLGLSVSGIIARITRSSMIDVLKMDYMVTSYAKGLSKYRILGIHAMKNALSPILTIIGVQLGLLLSGAVITETIFGLPGIGRLLIDGILQRDIPVVQGCVIFISTVFLVVNLLTDICCRLVDPRIRSEH</sequence>
<feature type="transmembrane region" description="Helical" evidence="7">
    <location>
        <begin position="278"/>
        <end position="297"/>
    </location>
</feature>
<name>A0ABT8GTD5_9BACL</name>
<feature type="transmembrane region" description="Helical" evidence="7">
    <location>
        <begin position="178"/>
        <end position="197"/>
    </location>
</feature>
<dbReference type="InterPro" id="IPR045621">
    <property type="entry name" value="BPD_transp_1_N"/>
</dbReference>
<keyword evidence="10" id="KW-1185">Reference proteome</keyword>
<dbReference type="Gene3D" id="1.10.3720.10">
    <property type="entry name" value="MetI-like"/>
    <property type="match status" value="1"/>
</dbReference>
<keyword evidence="6 7" id="KW-0472">Membrane</keyword>
<dbReference type="CDD" id="cd06261">
    <property type="entry name" value="TM_PBP2"/>
    <property type="match status" value="1"/>
</dbReference>
<dbReference type="PROSITE" id="PS50928">
    <property type="entry name" value="ABC_TM1"/>
    <property type="match status" value="1"/>
</dbReference>
<evidence type="ECO:0000259" key="8">
    <source>
        <dbReference type="PROSITE" id="PS50928"/>
    </source>
</evidence>
<evidence type="ECO:0000256" key="3">
    <source>
        <dbReference type="ARBA" id="ARBA00022475"/>
    </source>
</evidence>
<keyword evidence="3" id="KW-1003">Cell membrane</keyword>
<dbReference type="SUPFAM" id="SSF161098">
    <property type="entry name" value="MetI-like"/>
    <property type="match status" value="1"/>
</dbReference>
<evidence type="ECO:0000256" key="5">
    <source>
        <dbReference type="ARBA" id="ARBA00022989"/>
    </source>
</evidence>
<comment type="caution">
    <text evidence="9">The sequence shown here is derived from an EMBL/GenBank/DDBJ whole genome shotgun (WGS) entry which is preliminary data.</text>
</comment>
<feature type="domain" description="ABC transmembrane type-1" evidence="8">
    <location>
        <begin position="98"/>
        <end position="297"/>
    </location>
</feature>
<accession>A0ABT8GTD5</accession>
<evidence type="ECO:0000313" key="10">
    <source>
        <dbReference type="Proteomes" id="UP001172743"/>
    </source>
</evidence>
<comment type="subcellular location">
    <subcellularLocation>
        <location evidence="1 7">Cell membrane</location>
        <topology evidence="1 7">Multi-pass membrane protein</topology>
    </subcellularLocation>
</comment>
<evidence type="ECO:0000256" key="7">
    <source>
        <dbReference type="RuleBase" id="RU363032"/>
    </source>
</evidence>
<keyword evidence="5 7" id="KW-1133">Transmembrane helix</keyword>
<feature type="transmembrane region" description="Helical" evidence="7">
    <location>
        <begin position="12"/>
        <end position="30"/>
    </location>
</feature>
<dbReference type="RefSeq" id="WP_301138880.1">
    <property type="nucleotide sequence ID" value="NZ_JAUHTQ010000010.1"/>
</dbReference>
<reference evidence="9" key="1">
    <citation type="submission" date="2023-07" db="EMBL/GenBank/DDBJ databases">
        <title>Ureibacillus sp. isolated from freshwater well.</title>
        <authorList>
            <person name="Kirdat K."/>
            <person name="Bhatt A."/>
            <person name="Teware R."/>
            <person name="Bhavsar Y."/>
            <person name="Yadav A."/>
        </authorList>
    </citation>
    <scope>NUCLEOTIDE SEQUENCE</scope>
    <source>
        <strain evidence="9">BA0131</strain>
    </source>
</reference>
<feature type="transmembrane region" description="Helical" evidence="7">
    <location>
        <begin position="232"/>
        <end position="258"/>
    </location>
</feature>
<dbReference type="EMBL" id="JAUHTQ010000010">
    <property type="protein sequence ID" value="MDN4494581.1"/>
    <property type="molecule type" value="Genomic_DNA"/>
</dbReference>
<evidence type="ECO:0000256" key="6">
    <source>
        <dbReference type="ARBA" id="ARBA00023136"/>
    </source>
</evidence>
<evidence type="ECO:0000256" key="4">
    <source>
        <dbReference type="ARBA" id="ARBA00022692"/>
    </source>
</evidence>
<dbReference type="Pfam" id="PF19300">
    <property type="entry name" value="BPD_transp_1_N"/>
    <property type="match status" value="1"/>
</dbReference>
<evidence type="ECO:0000313" key="9">
    <source>
        <dbReference type="EMBL" id="MDN4494581.1"/>
    </source>
</evidence>
<dbReference type="InterPro" id="IPR000515">
    <property type="entry name" value="MetI-like"/>
</dbReference>
<gene>
    <name evidence="9" type="ORF">QYB95_13595</name>
</gene>
<organism evidence="9 10">
    <name type="scientific">Ureibacillus aquaedulcis</name>
    <dbReference type="NCBI Taxonomy" id="3058421"/>
    <lineage>
        <taxon>Bacteria</taxon>
        <taxon>Bacillati</taxon>
        <taxon>Bacillota</taxon>
        <taxon>Bacilli</taxon>
        <taxon>Bacillales</taxon>
        <taxon>Caryophanaceae</taxon>
        <taxon>Ureibacillus</taxon>
    </lineage>
</organism>
<dbReference type="PANTHER" id="PTHR43163">
    <property type="entry name" value="DIPEPTIDE TRANSPORT SYSTEM PERMEASE PROTEIN DPPB-RELATED"/>
    <property type="match status" value="1"/>
</dbReference>
<evidence type="ECO:0000256" key="2">
    <source>
        <dbReference type="ARBA" id="ARBA00022448"/>
    </source>
</evidence>
<dbReference type="Proteomes" id="UP001172743">
    <property type="component" value="Unassembled WGS sequence"/>
</dbReference>
<proteinExistence type="inferred from homology"/>
<keyword evidence="2 7" id="KW-0813">Transport</keyword>
<dbReference type="InterPro" id="IPR035906">
    <property type="entry name" value="MetI-like_sf"/>
</dbReference>
<protein>
    <submittedName>
        <fullName evidence="9">ABC transporter permease</fullName>
    </submittedName>
</protein>